<gene>
    <name evidence="3" type="ORF">COV41_03060</name>
</gene>
<sequence>MNGQNYKTKLGQYLELAQSQGASDLHLGMGRRPSLRIDGNLLLLTKESVFTQEDMQGFIAALLTGEQQKRFEQEKELDFGYTHGEKIRCRCNVYLQRGYVAIAIRLISFQIKGVEELGLPMILHEFAKMSQGFFLVVGPAGHGKSTTLAALIDEINHNRTDHIITIEDPIEYVFEQDRCLIDQREVGYDTVSFNRALKSVLRQDPDVVMIGEMRDPETVAIALTAAETGHLVFSTLHTNNAAQTIDRIIDSFPASQQGQIRSQLSSTLVGIVSQRLIPRMEGSRVPAVEVMLADSAVKNLIREDKVYQIDLVIETSLDKGMISLNRSLVDLVRRREISEENAYVYSINPGELKNFLSNGSGMMP</sequence>
<dbReference type="AlphaFoldDB" id="A0A2H0PTG1"/>
<comment type="caution">
    <text evidence="3">The sequence shown here is derived from an EMBL/GenBank/DDBJ whole genome shotgun (WGS) entry which is preliminary data.</text>
</comment>
<evidence type="ECO:0000313" key="4">
    <source>
        <dbReference type="Proteomes" id="UP000236846"/>
    </source>
</evidence>
<dbReference type="CDD" id="cd01131">
    <property type="entry name" value="PilT"/>
    <property type="match status" value="1"/>
</dbReference>
<reference evidence="3 4" key="1">
    <citation type="submission" date="2017-09" db="EMBL/GenBank/DDBJ databases">
        <title>Depth-based differentiation of microbial function through sediment-hosted aquifers and enrichment of novel symbionts in the deep terrestrial subsurface.</title>
        <authorList>
            <person name="Probst A.J."/>
            <person name="Ladd B."/>
            <person name="Jarett J.K."/>
            <person name="Geller-Mcgrath D.E."/>
            <person name="Sieber C.M."/>
            <person name="Emerson J.B."/>
            <person name="Anantharaman K."/>
            <person name="Thomas B.C."/>
            <person name="Malmstrom R."/>
            <person name="Stieglmeier M."/>
            <person name="Klingl A."/>
            <person name="Woyke T."/>
            <person name="Ryan C.M."/>
            <person name="Banfield J.F."/>
        </authorList>
    </citation>
    <scope>NUCLEOTIDE SEQUENCE [LARGE SCALE GENOMIC DNA]</scope>
    <source>
        <strain evidence="3">CG11_big_fil_rev_8_21_14_0_20_43_10</strain>
    </source>
</reference>
<evidence type="ECO:0000313" key="3">
    <source>
        <dbReference type="EMBL" id="PIR25349.1"/>
    </source>
</evidence>
<organism evidence="3 4">
    <name type="scientific">Candidatus Brennerbacteria bacterium CG11_big_fil_rev_8_21_14_0_20_43_10</name>
    <dbReference type="NCBI Taxonomy" id="1974523"/>
    <lineage>
        <taxon>Bacteria</taxon>
        <taxon>Candidatus Brenneribacteriota</taxon>
    </lineage>
</organism>
<dbReference type="Gene3D" id="3.30.450.90">
    <property type="match status" value="1"/>
</dbReference>
<dbReference type="GO" id="GO:0016887">
    <property type="term" value="F:ATP hydrolysis activity"/>
    <property type="evidence" value="ECO:0007669"/>
    <property type="project" value="InterPro"/>
</dbReference>
<dbReference type="GO" id="GO:0005524">
    <property type="term" value="F:ATP binding"/>
    <property type="evidence" value="ECO:0007669"/>
    <property type="project" value="InterPro"/>
</dbReference>
<dbReference type="NCBIfam" id="TIGR01420">
    <property type="entry name" value="pilT_fam"/>
    <property type="match status" value="1"/>
</dbReference>
<dbReference type="PROSITE" id="PS00662">
    <property type="entry name" value="T2SP_E"/>
    <property type="match status" value="1"/>
</dbReference>
<dbReference type="EMBL" id="PCXE01000060">
    <property type="protein sequence ID" value="PIR25349.1"/>
    <property type="molecule type" value="Genomic_DNA"/>
</dbReference>
<name>A0A2H0PTG1_9BACT</name>
<dbReference type="Pfam" id="PF00437">
    <property type="entry name" value="T2SSE"/>
    <property type="match status" value="1"/>
</dbReference>
<evidence type="ECO:0000256" key="1">
    <source>
        <dbReference type="ARBA" id="ARBA00006611"/>
    </source>
</evidence>
<dbReference type="Gene3D" id="3.40.50.300">
    <property type="entry name" value="P-loop containing nucleotide triphosphate hydrolases"/>
    <property type="match status" value="1"/>
</dbReference>
<dbReference type="PANTHER" id="PTHR30486">
    <property type="entry name" value="TWITCHING MOTILITY PROTEIN PILT"/>
    <property type="match status" value="1"/>
</dbReference>
<dbReference type="InterPro" id="IPR006321">
    <property type="entry name" value="PilT/PilU"/>
</dbReference>
<protein>
    <submittedName>
        <fullName evidence="3">Type IV pili twitching motility protein PilT</fullName>
    </submittedName>
</protein>
<comment type="similarity">
    <text evidence="1">Belongs to the GSP E family.</text>
</comment>
<accession>A0A2H0PTG1</accession>
<dbReference type="InterPro" id="IPR027417">
    <property type="entry name" value="P-loop_NTPase"/>
</dbReference>
<evidence type="ECO:0000259" key="2">
    <source>
        <dbReference type="PROSITE" id="PS00662"/>
    </source>
</evidence>
<dbReference type="InterPro" id="IPR050921">
    <property type="entry name" value="T4SS_GSP_E_ATPase"/>
</dbReference>
<dbReference type="SUPFAM" id="SSF52540">
    <property type="entry name" value="P-loop containing nucleoside triphosphate hydrolases"/>
    <property type="match status" value="1"/>
</dbReference>
<dbReference type="InterPro" id="IPR001482">
    <property type="entry name" value="T2SS/T4SS_dom"/>
</dbReference>
<dbReference type="Proteomes" id="UP000236846">
    <property type="component" value="Unassembled WGS sequence"/>
</dbReference>
<proteinExistence type="inferred from homology"/>
<feature type="domain" description="Bacterial type II secretion system protein E" evidence="2">
    <location>
        <begin position="201"/>
        <end position="215"/>
    </location>
</feature>